<dbReference type="Proteomes" id="UP000266016">
    <property type="component" value="Unassembled WGS sequence"/>
</dbReference>
<name>A0A398BDP7_9BACI</name>
<dbReference type="RefSeq" id="WP_119115913.1">
    <property type="nucleotide sequence ID" value="NZ_QWVS01000007.1"/>
</dbReference>
<dbReference type="InterPro" id="IPR003207">
    <property type="entry name" value="Ppandiol/glycerol_DeHydtase_su"/>
</dbReference>
<dbReference type="EMBL" id="QWVS01000007">
    <property type="protein sequence ID" value="RID88389.1"/>
    <property type="molecule type" value="Genomic_DNA"/>
</dbReference>
<organism evidence="1 2">
    <name type="scientific">Peribacillus asahii</name>
    <dbReference type="NCBI Taxonomy" id="228899"/>
    <lineage>
        <taxon>Bacteria</taxon>
        <taxon>Bacillati</taxon>
        <taxon>Bacillota</taxon>
        <taxon>Bacilli</taxon>
        <taxon>Bacillales</taxon>
        <taxon>Bacillaceae</taxon>
        <taxon>Peribacillus</taxon>
    </lineage>
</organism>
<reference evidence="1 2" key="1">
    <citation type="submission" date="2018-08" db="EMBL/GenBank/DDBJ databases">
        <title>Bacillus jemisoniae sp. nov., Bacillus chryseoplanitiae sp. nov., Bacillus resnikiae sp. nov., and Bacillus frankliniae sp. nov., isolated from Viking spacecraft and associated surfaces.</title>
        <authorList>
            <person name="Seuylemezian A."/>
            <person name="Vaishampayan P."/>
        </authorList>
    </citation>
    <scope>NUCLEOTIDE SEQUENCE [LARGE SCALE GENOMIC DNA]</scope>
    <source>
        <strain evidence="1 2">MA001</strain>
    </source>
</reference>
<dbReference type="SUPFAM" id="SSF47148">
    <property type="entry name" value="Diol dehydratase, gamma subunit"/>
    <property type="match status" value="1"/>
</dbReference>
<comment type="caution">
    <text evidence="1">The sequence shown here is derived from an EMBL/GenBank/DDBJ whole genome shotgun (WGS) entry which is preliminary data.</text>
</comment>
<accession>A0A398BDP7</accession>
<evidence type="ECO:0000313" key="2">
    <source>
        <dbReference type="Proteomes" id="UP000266016"/>
    </source>
</evidence>
<dbReference type="Gene3D" id="1.10.1510.20">
    <property type="entry name" value="Propanediol/glycerol dehydratase, small subunit"/>
    <property type="match status" value="1"/>
</dbReference>
<dbReference type="PIRSF" id="PIRSF018505">
    <property type="entry name" value="Prpndl_dhdrts_sm"/>
    <property type="match status" value="1"/>
</dbReference>
<protein>
    <submittedName>
        <fullName evidence="1">Diol dehydratase small subunit</fullName>
    </submittedName>
</protein>
<proteinExistence type="predicted"/>
<dbReference type="AlphaFoldDB" id="A0A398BDP7"/>
<dbReference type="Pfam" id="PF02287">
    <property type="entry name" value="Dehydratase_SU"/>
    <property type="match status" value="1"/>
</dbReference>
<evidence type="ECO:0000313" key="1">
    <source>
        <dbReference type="EMBL" id="RID88389.1"/>
    </source>
</evidence>
<dbReference type="NCBIfam" id="NF011972">
    <property type="entry name" value="PRK15443.1-3"/>
    <property type="match status" value="1"/>
</dbReference>
<sequence>MENLTKQQTKNLTKENYPLGSKNPDLLFTPTGKAYNELTLDAALKGEVTGADLRISPKTLEMHADISESLGRTQLAKNFRRAAEMINISDARILQIYNAMRPNRSTKEELLAIANELEEEYGAIENAGLIREAADVYERRGRLRKSED</sequence>
<gene>
    <name evidence="1" type="primary">pduE</name>
    <name evidence="1" type="ORF">D1953_04185</name>
</gene>
<keyword evidence="2" id="KW-1185">Reference proteome</keyword>
<dbReference type="InterPro" id="IPR036091">
    <property type="entry name" value="Prodiol/glycerol_DeHase__sf_su"/>
</dbReference>